<dbReference type="STRING" id="233100.SAMN05216526_0287"/>
<evidence type="ECO:0000256" key="1">
    <source>
        <dbReference type="ARBA" id="ARBA00004651"/>
    </source>
</evidence>
<keyword evidence="6 8" id="KW-1133">Transmembrane helix</keyword>
<accession>A0A1R3VQK2</accession>
<evidence type="ECO:0000256" key="3">
    <source>
        <dbReference type="ARBA" id="ARBA00022448"/>
    </source>
</evidence>
<organism evidence="9 10">
    <name type="scientific">Ectothiorhodosinus mongolicus</name>
    <dbReference type="NCBI Taxonomy" id="233100"/>
    <lineage>
        <taxon>Bacteria</taxon>
        <taxon>Pseudomonadati</taxon>
        <taxon>Pseudomonadota</taxon>
        <taxon>Gammaproteobacteria</taxon>
        <taxon>Chromatiales</taxon>
        <taxon>Ectothiorhodospiraceae</taxon>
        <taxon>Ectothiorhodosinus</taxon>
    </lineage>
</organism>
<evidence type="ECO:0000256" key="2">
    <source>
        <dbReference type="ARBA" id="ARBA00009142"/>
    </source>
</evidence>
<keyword evidence="3" id="KW-0813">Transport</keyword>
<dbReference type="OrthoDB" id="9807082at2"/>
<keyword evidence="4 8" id="KW-1003">Cell membrane</keyword>
<feature type="transmembrane region" description="Helical" evidence="8">
    <location>
        <begin position="231"/>
        <end position="249"/>
    </location>
</feature>
<dbReference type="Pfam" id="PF01925">
    <property type="entry name" value="TauE"/>
    <property type="match status" value="1"/>
</dbReference>
<dbReference type="Proteomes" id="UP000223759">
    <property type="component" value="Unassembled WGS sequence"/>
</dbReference>
<feature type="transmembrane region" description="Helical" evidence="8">
    <location>
        <begin position="6"/>
        <end position="31"/>
    </location>
</feature>
<evidence type="ECO:0000256" key="6">
    <source>
        <dbReference type="ARBA" id="ARBA00022989"/>
    </source>
</evidence>
<feature type="transmembrane region" description="Helical" evidence="8">
    <location>
        <begin position="138"/>
        <end position="165"/>
    </location>
</feature>
<proteinExistence type="inferred from homology"/>
<evidence type="ECO:0000256" key="5">
    <source>
        <dbReference type="ARBA" id="ARBA00022692"/>
    </source>
</evidence>
<comment type="similarity">
    <text evidence="2 8">Belongs to the 4-toluene sulfonate uptake permease (TSUP) (TC 2.A.102) family.</text>
</comment>
<evidence type="ECO:0000256" key="4">
    <source>
        <dbReference type="ARBA" id="ARBA00022475"/>
    </source>
</evidence>
<keyword evidence="7 8" id="KW-0472">Membrane</keyword>
<feature type="transmembrane region" description="Helical" evidence="8">
    <location>
        <begin position="99"/>
        <end position="117"/>
    </location>
</feature>
<evidence type="ECO:0000256" key="7">
    <source>
        <dbReference type="ARBA" id="ARBA00023136"/>
    </source>
</evidence>
<name>A0A1R3VQK2_9GAMM</name>
<dbReference type="GO" id="GO:0005886">
    <property type="term" value="C:plasma membrane"/>
    <property type="evidence" value="ECO:0007669"/>
    <property type="project" value="UniProtKB-SubCell"/>
</dbReference>
<dbReference type="PANTHER" id="PTHR30269">
    <property type="entry name" value="TRANSMEMBRANE PROTEIN YFCA"/>
    <property type="match status" value="1"/>
</dbReference>
<gene>
    <name evidence="9" type="ORF">SAMN05216526_0287</name>
</gene>
<dbReference type="InterPro" id="IPR002781">
    <property type="entry name" value="TM_pro_TauE-like"/>
</dbReference>
<keyword evidence="10" id="KW-1185">Reference proteome</keyword>
<feature type="transmembrane region" description="Helical" evidence="8">
    <location>
        <begin position="177"/>
        <end position="194"/>
    </location>
</feature>
<dbReference type="AlphaFoldDB" id="A0A1R3VQK2"/>
<dbReference type="InterPro" id="IPR052017">
    <property type="entry name" value="TSUP"/>
</dbReference>
<evidence type="ECO:0000256" key="8">
    <source>
        <dbReference type="RuleBase" id="RU363041"/>
    </source>
</evidence>
<reference evidence="9 10" key="1">
    <citation type="submission" date="2017-01" db="EMBL/GenBank/DDBJ databases">
        <authorList>
            <person name="Mah S.A."/>
            <person name="Swanson W.J."/>
            <person name="Moy G.W."/>
            <person name="Vacquier V.D."/>
        </authorList>
    </citation>
    <scope>NUCLEOTIDE SEQUENCE [LARGE SCALE GENOMIC DNA]</scope>
    <source>
        <strain evidence="9 10">M9</strain>
    </source>
</reference>
<sequence length="251" mass="26899">MTGADAALLLLVGALSGFLNVMSAGGSMLTLPALMFMGLDSTTANGTNRVGIALQNVSAAWKYRRSGHHEWALAWRLSIPAIIGAIAGAYAATLVSDELFRWILIAVMIGASILMLMPKGAGIKTRRLERDEKLRWPIILALLAIGFYGGFIQVAVGILFIVLLYRVLHLDLIQVNILKVLIILIYTIPALAIFMGSGAVAWSYGLILAVGSMTGAWLGAKLTLGPSGARWITWLTLAIIGVIIVKLILDF</sequence>
<keyword evidence="5 8" id="KW-0812">Transmembrane</keyword>
<feature type="transmembrane region" description="Helical" evidence="8">
    <location>
        <begin position="73"/>
        <end position="93"/>
    </location>
</feature>
<dbReference type="PANTHER" id="PTHR30269:SF0">
    <property type="entry name" value="MEMBRANE TRANSPORTER PROTEIN YFCA-RELATED"/>
    <property type="match status" value="1"/>
</dbReference>
<evidence type="ECO:0000313" key="10">
    <source>
        <dbReference type="Proteomes" id="UP000223759"/>
    </source>
</evidence>
<protein>
    <recommendedName>
        <fullName evidence="8">Probable membrane transporter protein</fullName>
    </recommendedName>
</protein>
<comment type="subcellular location">
    <subcellularLocation>
        <location evidence="1 8">Cell membrane</location>
        <topology evidence="1 8">Multi-pass membrane protein</topology>
    </subcellularLocation>
</comment>
<dbReference type="EMBL" id="FTPK01000001">
    <property type="protein sequence ID" value="SIT65833.1"/>
    <property type="molecule type" value="Genomic_DNA"/>
</dbReference>
<feature type="transmembrane region" description="Helical" evidence="8">
    <location>
        <begin position="201"/>
        <end position="219"/>
    </location>
</feature>
<dbReference type="RefSeq" id="WP_076754302.1">
    <property type="nucleotide sequence ID" value="NZ_CP023018.1"/>
</dbReference>
<evidence type="ECO:0000313" key="9">
    <source>
        <dbReference type="EMBL" id="SIT65833.1"/>
    </source>
</evidence>